<gene>
    <name evidence="6" type="primary">sigI</name>
    <name evidence="8" type="ORF">HMPREF9470_04790</name>
</gene>
<dbReference type="NCBIfam" id="TIGR02937">
    <property type="entry name" value="sigma70-ECF"/>
    <property type="match status" value="1"/>
</dbReference>
<evidence type="ECO:0000259" key="7">
    <source>
        <dbReference type="Pfam" id="PF04542"/>
    </source>
</evidence>
<keyword evidence="1 6" id="KW-0963">Cytoplasm</keyword>
<dbReference type="SUPFAM" id="SSF88946">
    <property type="entry name" value="Sigma2 domain of RNA polymerase sigma factors"/>
    <property type="match status" value="1"/>
</dbReference>
<evidence type="ECO:0000256" key="4">
    <source>
        <dbReference type="ARBA" id="ARBA00023125"/>
    </source>
</evidence>
<comment type="subunit">
    <text evidence="6">Interacts with RsgI.</text>
</comment>
<comment type="subcellular location">
    <subcellularLocation>
        <location evidence="6">Cytoplasm</location>
    </subcellularLocation>
</comment>
<feature type="DNA-binding region" description="H-T-H motif" evidence="6">
    <location>
        <begin position="193"/>
        <end position="212"/>
    </location>
</feature>
<dbReference type="InterPro" id="IPR007627">
    <property type="entry name" value="RNA_pol_sigma70_r2"/>
</dbReference>
<keyword evidence="4 6" id="KW-0238">DNA-binding</keyword>
<dbReference type="GeneID" id="93164267"/>
<sequence>MGEEHGIVRMVRQAKKDSKAADELIAAYMNFIRSETAKFNHSTPSGGRDDELSIAMFAFYEAIQGYEKGRGSFLSYAAAAIRNRLIDYYRKEERHKGIISYDTPLGEEDGPALSDKLADEGDAMDDWTIREATKEELEEFGRNLLEYGLTLSDVADNCPKQDRTLSACHKVLKAAKGQPQLLDRLMKSKRLPMAELAAASGVPRKTLERHRIYLVAILLAYTNGYEMIRGHLCQISGGKEEQT</sequence>
<comment type="activity regulation">
    <text evidence="6">Negatively regulated by the anti-sigma-I factor RsgI.</text>
</comment>
<dbReference type="AlphaFoldDB" id="A0A0J9BQS6"/>
<feature type="domain" description="RNA polymerase sigma-70 region 2" evidence="7">
    <location>
        <begin position="25"/>
        <end position="94"/>
    </location>
</feature>
<accession>A0A0J9BQS6</accession>
<keyword evidence="3 6" id="KW-0731">Sigma factor</keyword>
<reference evidence="8 9" key="1">
    <citation type="submission" date="2011-04" db="EMBL/GenBank/DDBJ databases">
        <title>The Genome Sequence of Clostridium citroniae WAL-19142.</title>
        <authorList>
            <consortium name="The Broad Institute Genome Sequencing Platform"/>
            <person name="Earl A."/>
            <person name="Ward D."/>
            <person name="Feldgarden M."/>
            <person name="Gevers D."/>
            <person name="Warren Y.A."/>
            <person name="Tyrrell K.L."/>
            <person name="Citron D.M."/>
            <person name="Goldstein E.J."/>
            <person name="Daigneault M."/>
            <person name="Allen-Vercoe E."/>
            <person name="Young S.K."/>
            <person name="Zeng Q."/>
            <person name="Gargeya S."/>
            <person name="Fitzgerald M."/>
            <person name="Haas B."/>
            <person name="Abouelleil A."/>
            <person name="Alvarado L."/>
            <person name="Arachchi H.M."/>
            <person name="Berlin A."/>
            <person name="Brown A."/>
            <person name="Chapman S.B."/>
            <person name="Chen Z."/>
            <person name="Dunbar C."/>
            <person name="Freedman E."/>
            <person name="Gearin G."/>
            <person name="Gellesch M."/>
            <person name="Goldberg J."/>
            <person name="Griggs A."/>
            <person name="Gujja S."/>
            <person name="Heilman E.R."/>
            <person name="Heiman D."/>
            <person name="Howarth C."/>
            <person name="Larson L."/>
            <person name="Lui A."/>
            <person name="MacDonald P.J."/>
            <person name="Mehta T."/>
            <person name="Montmayeur A."/>
            <person name="Murphy C."/>
            <person name="Neiman D."/>
            <person name="Pearson M."/>
            <person name="Priest M."/>
            <person name="Roberts A."/>
            <person name="Saif S."/>
            <person name="Shea T."/>
            <person name="Shenoy N."/>
            <person name="Sisk P."/>
            <person name="Stolte C."/>
            <person name="Sykes S."/>
            <person name="White J."/>
            <person name="Yandava C."/>
            <person name="Wortman J."/>
            <person name="Nusbaum C."/>
            <person name="Birren B."/>
        </authorList>
    </citation>
    <scope>NUCLEOTIDE SEQUENCE [LARGE SCALE GENOMIC DNA]</scope>
    <source>
        <strain evidence="8 9">WAL-19142</strain>
    </source>
</reference>
<organism evidence="8 9">
    <name type="scientific">[Clostridium] citroniae WAL-19142</name>
    <dbReference type="NCBI Taxonomy" id="742734"/>
    <lineage>
        <taxon>Bacteria</taxon>
        <taxon>Bacillati</taxon>
        <taxon>Bacillota</taxon>
        <taxon>Clostridia</taxon>
        <taxon>Lachnospirales</taxon>
        <taxon>Lachnospiraceae</taxon>
        <taxon>Enterocloster</taxon>
    </lineage>
</organism>
<name>A0A0J9BQS6_9FIRM</name>
<dbReference type="Pfam" id="PF04542">
    <property type="entry name" value="Sigma70_r2"/>
    <property type="match status" value="1"/>
</dbReference>
<dbReference type="GO" id="GO:0003677">
    <property type="term" value="F:DNA binding"/>
    <property type="evidence" value="ECO:0007669"/>
    <property type="project" value="UniProtKB-UniRule"/>
</dbReference>
<evidence type="ECO:0000256" key="5">
    <source>
        <dbReference type="ARBA" id="ARBA00023163"/>
    </source>
</evidence>
<dbReference type="GO" id="GO:0005737">
    <property type="term" value="C:cytoplasm"/>
    <property type="evidence" value="ECO:0007669"/>
    <property type="project" value="UniProtKB-SubCell"/>
</dbReference>
<keyword evidence="5 6" id="KW-0804">Transcription</keyword>
<dbReference type="GO" id="GO:0016987">
    <property type="term" value="F:sigma factor activity"/>
    <property type="evidence" value="ECO:0007669"/>
    <property type="project" value="UniProtKB-UniRule"/>
</dbReference>
<dbReference type="PANTHER" id="PTHR30385">
    <property type="entry name" value="SIGMA FACTOR F FLAGELLAR"/>
    <property type="match status" value="1"/>
</dbReference>
<dbReference type="InterPro" id="IPR014244">
    <property type="entry name" value="RNA_pol_sigma-I"/>
</dbReference>
<dbReference type="HAMAP" id="MF_02064">
    <property type="entry name" value="Sigma70_SigI"/>
    <property type="match status" value="1"/>
</dbReference>
<protein>
    <recommendedName>
        <fullName evidence="6">RNA polymerase sigma factor SigI</fullName>
    </recommendedName>
</protein>
<evidence type="ECO:0000256" key="1">
    <source>
        <dbReference type="ARBA" id="ARBA00022490"/>
    </source>
</evidence>
<keyword evidence="6" id="KW-0346">Stress response</keyword>
<dbReference type="InterPro" id="IPR014284">
    <property type="entry name" value="RNA_pol_sigma-70_dom"/>
</dbReference>
<evidence type="ECO:0000256" key="6">
    <source>
        <dbReference type="HAMAP-Rule" id="MF_02064"/>
    </source>
</evidence>
<comment type="similarity">
    <text evidence="6">Belongs to the sigma-70 factor family. SigI subfamily.</text>
</comment>
<dbReference type="PATRIC" id="fig|742734.4.peg.5131"/>
<evidence type="ECO:0000313" key="8">
    <source>
        <dbReference type="EMBL" id="KMW14484.1"/>
    </source>
</evidence>
<dbReference type="OrthoDB" id="3190733at2"/>
<evidence type="ECO:0000256" key="2">
    <source>
        <dbReference type="ARBA" id="ARBA00023015"/>
    </source>
</evidence>
<dbReference type="PANTHER" id="PTHR30385:SF7">
    <property type="entry name" value="RNA POLYMERASE SIGMA FACTOR FLIA"/>
    <property type="match status" value="1"/>
</dbReference>
<dbReference type="Proteomes" id="UP000037392">
    <property type="component" value="Unassembled WGS sequence"/>
</dbReference>
<keyword evidence="2 6" id="KW-0805">Transcription regulation</keyword>
<feature type="short sequence motif" description="Polymerase core binding" evidence="6">
    <location>
        <begin position="50"/>
        <end position="63"/>
    </location>
</feature>
<dbReference type="Gene3D" id="1.10.1740.10">
    <property type="match status" value="1"/>
</dbReference>
<proteinExistence type="inferred from homology"/>
<comment type="function">
    <text evidence="6">Sigma factors are initiation factors that promote the attachment of RNA polymerase to specific initiation sites and are then released.</text>
</comment>
<evidence type="ECO:0000313" key="9">
    <source>
        <dbReference type="Proteomes" id="UP000037392"/>
    </source>
</evidence>
<evidence type="ECO:0000256" key="3">
    <source>
        <dbReference type="ARBA" id="ARBA00023082"/>
    </source>
</evidence>
<dbReference type="GO" id="GO:0006352">
    <property type="term" value="P:DNA-templated transcription initiation"/>
    <property type="evidence" value="ECO:0007669"/>
    <property type="project" value="UniProtKB-UniRule"/>
</dbReference>
<comment type="caution">
    <text evidence="8">The sequence shown here is derived from an EMBL/GenBank/DDBJ whole genome shotgun (WGS) entry which is preliminary data.</text>
</comment>
<dbReference type="EMBL" id="ADLK01000037">
    <property type="protein sequence ID" value="KMW14484.1"/>
    <property type="molecule type" value="Genomic_DNA"/>
</dbReference>
<dbReference type="RefSeq" id="WP_007859462.1">
    <property type="nucleotide sequence ID" value="NZ_KQ235883.1"/>
</dbReference>
<dbReference type="InterPro" id="IPR013325">
    <property type="entry name" value="RNA_pol_sigma_r2"/>
</dbReference>